<dbReference type="Proteomes" id="UP001558613">
    <property type="component" value="Unassembled WGS sequence"/>
</dbReference>
<feature type="transmembrane region" description="Helical" evidence="6">
    <location>
        <begin position="64"/>
        <end position="84"/>
    </location>
</feature>
<dbReference type="SUPFAM" id="SSF81321">
    <property type="entry name" value="Family A G protein-coupled receptor-like"/>
    <property type="match status" value="1"/>
</dbReference>
<name>A0ABR3LFT3_9TELE</name>
<dbReference type="PANTHER" id="PTHR24232:SF85">
    <property type="entry name" value="G-PROTEIN COUPLED RECEPTOR 4"/>
    <property type="match status" value="1"/>
</dbReference>
<dbReference type="PANTHER" id="PTHR24232">
    <property type="entry name" value="G-PROTEIN COUPLED RECEPTOR"/>
    <property type="match status" value="1"/>
</dbReference>
<evidence type="ECO:0000256" key="5">
    <source>
        <dbReference type="ARBA" id="ARBA00023224"/>
    </source>
</evidence>
<protein>
    <recommendedName>
        <fullName evidence="9">G-protein coupled receptors family 1 profile domain-containing protein</fullName>
    </recommendedName>
</protein>
<keyword evidence="6" id="KW-0812">Transmembrane</keyword>
<evidence type="ECO:0000256" key="6">
    <source>
        <dbReference type="SAM" id="Phobius"/>
    </source>
</evidence>
<keyword evidence="4" id="KW-0325">Glycoprotein</keyword>
<keyword evidence="8" id="KW-1185">Reference proteome</keyword>
<evidence type="ECO:0000313" key="7">
    <source>
        <dbReference type="EMBL" id="KAL1250383.1"/>
    </source>
</evidence>
<organism evidence="7 8">
    <name type="scientific">Cirrhinus molitorella</name>
    <name type="common">mud carp</name>
    <dbReference type="NCBI Taxonomy" id="172907"/>
    <lineage>
        <taxon>Eukaryota</taxon>
        <taxon>Metazoa</taxon>
        <taxon>Chordata</taxon>
        <taxon>Craniata</taxon>
        <taxon>Vertebrata</taxon>
        <taxon>Euteleostomi</taxon>
        <taxon>Actinopterygii</taxon>
        <taxon>Neopterygii</taxon>
        <taxon>Teleostei</taxon>
        <taxon>Ostariophysi</taxon>
        <taxon>Cypriniformes</taxon>
        <taxon>Cyprinidae</taxon>
        <taxon>Labeoninae</taxon>
        <taxon>Labeonini</taxon>
        <taxon>Cirrhinus</taxon>
    </lineage>
</organism>
<comment type="caution">
    <text evidence="7">The sequence shown here is derived from an EMBL/GenBank/DDBJ whole genome shotgun (WGS) entry which is preliminary data.</text>
</comment>
<evidence type="ECO:0008006" key="9">
    <source>
        <dbReference type="Google" id="ProtNLM"/>
    </source>
</evidence>
<proteinExistence type="predicted"/>
<comment type="subcellular location">
    <subcellularLocation>
        <location evidence="1">Membrane</location>
        <topology evidence="1">Multi-pass membrane protein</topology>
    </subcellularLocation>
</comment>
<reference evidence="7 8" key="1">
    <citation type="submission" date="2023-09" db="EMBL/GenBank/DDBJ databases">
        <authorList>
            <person name="Wang M."/>
        </authorList>
    </citation>
    <scope>NUCLEOTIDE SEQUENCE [LARGE SCALE GENOMIC DNA]</scope>
    <source>
        <strain evidence="7">GT-2023</strain>
        <tissue evidence="7">Liver</tissue>
    </source>
</reference>
<feature type="transmembrane region" description="Helical" evidence="6">
    <location>
        <begin position="96"/>
        <end position="118"/>
    </location>
</feature>
<evidence type="ECO:0000256" key="4">
    <source>
        <dbReference type="ARBA" id="ARBA00023180"/>
    </source>
</evidence>
<dbReference type="Gene3D" id="1.20.1070.10">
    <property type="entry name" value="Rhodopsin 7-helix transmembrane proteins"/>
    <property type="match status" value="1"/>
</dbReference>
<evidence type="ECO:0000256" key="3">
    <source>
        <dbReference type="ARBA" id="ARBA00023170"/>
    </source>
</evidence>
<feature type="transmembrane region" description="Helical" evidence="6">
    <location>
        <begin position="29"/>
        <end position="52"/>
    </location>
</feature>
<gene>
    <name evidence="7" type="ORF">QQF64_021388</name>
</gene>
<evidence type="ECO:0000256" key="1">
    <source>
        <dbReference type="ARBA" id="ARBA00004141"/>
    </source>
</evidence>
<feature type="transmembrane region" description="Helical" evidence="6">
    <location>
        <begin position="138"/>
        <end position="162"/>
    </location>
</feature>
<sequence length="241" mass="27434">MLEETNISTCRLSIFARNSSECLSVPFPFVAFSISTNLLLGFPAHCYILWLIMKEMIRGQSLKVFFFNTSLAEVVFNLAYVFLIKQYLFHCSNCRSVALGFGLFLLVSRPLFQTCICVERYVGVLHAVTFLKFKPIKYRIIISIIGWILIVCSCLLSITGVVDMFDFLLPQYLAFFTTKVFTCLMVLKALRRPGPSDDVKQRDRVNRDKVKAFRIIQIVLVSSVLTDHVRVCAASPLSQKS</sequence>
<feature type="transmembrane region" description="Helical" evidence="6">
    <location>
        <begin position="168"/>
        <end position="187"/>
    </location>
</feature>
<keyword evidence="3" id="KW-0675">Receptor</keyword>
<keyword evidence="6" id="KW-0472">Membrane</keyword>
<dbReference type="EMBL" id="JAYMGO010000023">
    <property type="protein sequence ID" value="KAL1250383.1"/>
    <property type="molecule type" value="Genomic_DNA"/>
</dbReference>
<keyword evidence="6" id="KW-1133">Transmembrane helix</keyword>
<keyword evidence="2" id="KW-0297">G-protein coupled receptor</keyword>
<evidence type="ECO:0000313" key="8">
    <source>
        <dbReference type="Proteomes" id="UP001558613"/>
    </source>
</evidence>
<evidence type="ECO:0000256" key="2">
    <source>
        <dbReference type="ARBA" id="ARBA00023040"/>
    </source>
</evidence>
<accession>A0ABR3LFT3</accession>
<keyword evidence="5" id="KW-0807">Transducer</keyword>